<evidence type="ECO:0000256" key="10">
    <source>
        <dbReference type="ARBA" id="ARBA00048741"/>
    </source>
</evidence>
<dbReference type="PANTHER" id="PTHR11772">
    <property type="entry name" value="ASPARAGINE SYNTHETASE"/>
    <property type="match status" value="1"/>
</dbReference>
<dbReference type="GO" id="GO:0005524">
    <property type="term" value="F:ATP binding"/>
    <property type="evidence" value="ECO:0007669"/>
    <property type="project" value="UniProtKB-KW"/>
</dbReference>
<evidence type="ECO:0000256" key="8">
    <source>
        <dbReference type="ARBA" id="ARBA00022888"/>
    </source>
</evidence>
<dbReference type="Gene3D" id="3.40.50.620">
    <property type="entry name" value="HUPs"/>
    <property type="match status" value="1"/>
</dbReference>
<protein>
    <recommendedName>
        <fullName evidence="3">asparagine synthase (glutamine-hydrolyzing)</fullName>
        <ecNumber evidence="3">6.3.5.4</ecNumber>
    </recommendedName>
</protein>
<dbReference type="RefSeq" id="WP_171360057.1">
    <property type="nucleotide sequence ID" value="NZ_VTXC01000007.1"/>
</dbReference>
<accession>A0A7Y3ZWR2</accession>
<organism evidence="15 16">
    <name type="scientific">Vibrio pectenicida</name>
    <dbReference type="NCBI Taxonomy" id="62763"/>
    <lineage>
        <taxon>Bacteria</taxon>
        <taxon>Pseudomonadati</taxon>
        <taxon>Pseudomonadota</taxon>
        <taxon>Gammaproteobacteria</taxon>
        <taxon>Vibrionales</taxon>
        <taxon>Vibrionaceae</taxon>
        <taxon>Vibrio</taxon>
    </lineage>
</organism>
<evidence type="ECO:0000256" key="1">
    <source>
        <dbReference type="ARBA" id="ARBA00005187"/>
    </source>
</evidence>
<feature type="site" description="Important for beta-aspartyl-AMP intermediate formation" evidence="13">
    <location>
        <position position="349"/>
    </location>
</feature>
<keyword evidence="6 12" id="KW-0547">Nucleotide-binding</keyword>
<evidence type="ECO:0000256" key="7">
    <source>
        <dbReference type="ARBA" id="ARBA00022840"/>
    </source>
</evidence>
<dbReference type="PROSITE" id="PS51278">
    <property type="entry name" value="GATASE_TYPE_2"/>
    <property type="match status" value="1"/>
</dbReference>
<dbReference type="FunFam" id="3.40.50.620:FF:000031">
    <property type="entry name" value="Asparagine synthase B"/>
    <property type="match status" value="1"/>
</dbReference>
<feature type="binding site" evidence="12">
    <location>
        <begin position="347"/>
        <end position="348"/>
    </location>
    <ligand>
        <name>ATP</name>
        <dbReference type="ChEBI" id="CHEBI:30616"/>
    </ligand>
</feature>
<dbReference type="CDD" id="cd00712">
    <property type="entry name" value="AsnB"/>
    <property type="match status" value="1"/>
</dbReference>
<feature type="binding site" evidence="12">
    <location>
        <position position="273"/>
    </location>
    <ligand>
        <name>ATP</name>
        <dbReference type="ChEBI" id="CHEBI:30616"/>
    </ligand>
</feature>
<dbReference type="AlphaFoldDB" id="A0A7Y3ZWR2"/>
<evidence type="ECO:0000256" key="11">
    <source>
        <dbReference type="PIRSR" id="PIRSR001589-1"/>
    </source>
</evidence>
<dbReference type="Gene3D" id="3.60.20.10">
    <property type="entry name" value="Glutamine Phosphoribosylpyrophosphate, subunit 1, domain 1"/>
    <property type="match status" value="1"/>
</dbReference>
<comment type="caution">
    <text evidence="15">The sequence shown here is derived from an EMBL/GenBank/DDBJ whole genome shotgun (WGS) entry which is preliminary data.</text>
</comment>
<dbReference type="PANTHER" id="PTHR11772:SF2">
    <property type="entry name" value="ASPARAGINE SYNTHETASE [GLUTAMINE-HYDROLYZING]"/>
    <property type="match status" value="1"/>
</dbReference>
<dbReference type="InterPro" id="IPR050795">
    <property type="entry name" value="Asn_Synthetase"/>
</dbReference>
<feature type="active site" description="For GATase activity" evidence="11">
    <location>
        <position position="2"/>
    </location>
</feature>
<comment type="catalytic activity">
    <reaction evidence="10">
        <text>L-aspartate + L-glutamine + ATP + H2O = L-asparagine + L-glutamate + AMP + diphosphate + H(+)</text>
        <dbReference type="Rhea" id="RHEA:12228"/>
        <dbReference type="ChEBI" id="CHEBI:15377"/>
        <dbReference type="ChEBI" id="CHEBI:15378"/>
        <dbReference type="ChEBI" id="CHEBI:29985"/>
        <dbReference type="ChEBI" id="CHEBI:29991"/>
        <dbReference type="ChEBI" id="CHEBI:30616"/>
        <dbReference type="ChEBI" id="CHEBI:33019"/>
        <dbReference type="ChEBI" id="CHEBI:58048"/>
        <dbReference type="ChEBI" id="CHEBI:58359"/>
        <dbReference type="ChEBI" id="CHEBI:456215"/>
        <dbReference type="EC" id="6.3.5.4"/>
    </reaction>
</comment>
<keyword evidence="5 11" id="KW-0028">Amino-acid biosynthesis</keyword>
<feature type="binding site" evidence="12">
    <location>
        <position position="233"/>
    </location>
    <ligand>
        <name>ATP</name>
        <dbReference type="ChEBI" id="CHEBI:30616"/>
    </ligand>
</feature>
<dbReference type="InterPro" id="IPR017932">
    <property type="entry name" value="GATase_2_dom"/>
</dbReference>
<proteinExistence type="inferred from homology"/>
<dbReference type="GO" id="GO:0004066">
    <property type="term" value="F:asparagine synthase (glutamine-hydrolyzing) activity"/>
    <property type="evidence" value="ECO:0007669"/>
    <property type="project" value="UniProtKB-EC"/>
</dbReference>
<evidence type="ECO:0000256" key="9">
    <source>
        <dbReference type="ARBA" id="ARBA00022962"/>
    </source>
</evidence>
<comment type="similarity">
    <text evidence="2">Belongs to the asparagine synthetase family.</text>
</comment>
<keyword evidence="4 15" id="KW-0436">Ligase</keyword>
<dbReference type="Pfam" id="PF13537">
    <property type="entry name" value="GATase_7"/>
    <property type="match status" value="1"/>
</dbReference>
<dbReference type="InterPro" id="IPR033738">
    <property type="entry name" value="AsnB_N"/>
</dbReference>
<evidence type="ECO:0000313" key="16">
    <source>
        <dbReference type="Proteomes" id="UP000565719"/>
    </source>
</evidence>
<dbReference type="NCBIfam" id="TIGR01536">
    <property type="entry name" value="asn_synth_AEB"/>
    <property type="match status" value="1"/>
</dbReference>
<keyword evidence="8 11" id="KW-0061">Asparagine biosynthesis</keyword>
<reference evidence="15 16" key="1">
    <citation type="submission" date="2019-09" db="EMBL/GenBank/DDBJ databases">
        <title>Draft genome sequencing and comparative genomics of hatchery-associated Vibrios.</title>
        <authorList>
            <person name="Kehlet-Delgado H."/>
            <person name="Mueller R.S."/>
        </authorList>
    </citation>
    <scope>NUCLEOTIDE SEQUENCE [LARGE SCALE GENOMIC DNA]</scope>
    <source>
        <strain evidence="15 16">99-46-Y</strain>
    </source>
</reference>
<comment type="pathway">
    <text evidence="1">Amino-acid biosynthesis; L-asparagine biosynthesis; L-asparagine from L-aspartate (L-Gln route): step 1/1.</text>
</comment>
<dbReference type="PIRSF" id="PIRSF001589">
    <property type="entry name" value="Asn_synthetase_glu-h"/>
    <property type="match status" value="1"/>
</dbReference>
<dbReference type="CDD" id="cd01991">
    <property type="entry name" value="Asn_synthase_B_C"/>
    <property type="match status" value="1"/>
</dbReference>
<keyword evidence="9 11" id="KW-0315">Glutamine amidotransferase</keyword>
<dbReference type="InterPro" id="IPR006426">
    <property type="entry name" value="Asn_synth_AEB"/>
</dbReference>
<dbReference type="SUPFAM" id="SSF52402">
    <property type="entry name" value="Adenine nucleotide alpha hydrolases-like"/>
    <property type="match status" value="1"/>
</dbReference>
<dbReference type="EC" id="6.3.5.4" evidence="3"/>
<evidence type="ECO:0000256" key="4">
    <source>
        <dbReference type="ARBA" id="ARBA00022598"/>
    </source>
</evidence>
<dbReference type="EMBL" id="VTXC01000007">
    <property type="protein sequence ID" value="NOH70502.1"/>
    <property type="molecule type" value="Genomic_DNA"/>
</dbReference>
<sequence>MCSIFGILDIKSDAHTLRPIALEMSKKLRHRGPDWSGIYSSDKAILAHERLAIVGLNSGAQPLYSSDKKHILAVNGEIYNHKELRARYQGKYDFQTDSDCEVILALYQDMGEALLEELNGIFAFVLYDEEKDQYLVGRDHIGIIPLYQGHDEHGNYYIASEMKALTPVCKTISEFPPGCYYSSKDSEPQRYYIRDWNEYAAVQGNSTSKKDLTAALEAAIKRQLMTDVPYGVLLSGGLDSSITSAVAKRFAAMRIEDDEQSEAWWPQLHSFAVGLEGAPDLKAAREVAEKIGTVHHEMTYTIQEGLDAIRDVIYHIETYDVTTIRASTPMFLMGRKIKAMGIKMVLSGEGADEIFGGYLYFHKAPNAREFHEETVRKLLALNMFDCARANKSLAAWGVEGRVPFLDKEFIDVAMRLNPEDKMCGNGKMEKHILRECFEHYLPNSIAWRQKEQFSDGVGYGWIDALKEVAESKITDQQMETASFRFPYNTPTTKEGYVYREIFEELFPLPSAAQCVPGGPSVACSSAKAIEWDESFQNCVDPSGRAVQAVHNDSY</sequence>
<feature type="binding site" evidence="12">
    <location>
        <position position="99"/>
    </location>
    <ligand>
        <name>L-glutamine</name>
        <dbReference type="ChEBI" id="CHEBI:58359"/>
    </ligand>
</feature>
<dbReference type="GO" id="GO:0005829">
    <property type="term" value="C:cytosol"/>
    <property type="evidence" value="ECO:0007669"/>
    <property type="project" value="TreeGrafter"/>
</dbReference>
<dbReference type="NCBIfam" id="NF006949">
    <property type="entry name" value="PRK09431.1"/>
    <property type="match status" value="1"/>
</dbReference>
<evidence type="ECO:0000313" key="15">
    <source>
        <dbReference type="EMBL" id="NOH70502.1"/>
    </source>
</evidence>
<evidence type="ECO:0000256" key="2">
    <source>
        <dbReference type="ARBA" id="ARBA00005752"/>
    </source>
</evidence>
<dbReference type="InterPro" id="IPR014729">
    <property type="entry name" value="Rossmann-like_a/b/a_fold"/>
</dbReference>
<gene>
    <name evidence="15" type="ORF">F0225_03980</name>
</gene>
<dbReference type="InterPro" id="IPR001962">
    <property type="entry name" value="Asn_synthase"/>
</dbReference>
<dbReference type="FunFam" id="3.60.20.10:FF:000037">
    <property type="entry name" value="Asparagine synthetase B"/>
    <property type="match status" value="1"/>
</dbReference>
<evidence type="ECO:0000256" key="3">
    <source>
        <dbReference type="ARBA" id="ARBA00012737"/>
    </source>
</evidence>
<evidence type="ECO:0000259" key="14">
    <source>
        <dbReference type="PROSITE" id="PS51278"/>
    </source>
</evidence>
<evidence type="ECO:0000256" key="12">
    <source>
        <dbReference type="PIRSR" id="PIRSR001589-2"/>
    </source>
</evidence>
<evidence type="ECO:0000256" key="5">
    <source>
        <dbReference type="ARBA" id="ARBA00022605"/>
    </source>
</evidence>
<evidence type="ECO:0000256" key="6">
    <source>
        <dbReference type="ARBA" id="ARBA00022741"/>
    </source>
</evidence>
<feature type="domain" description="Glutamine amidotransferase type-2" evidence="14">
    <location>
        <begin position="2"/>
        <end position="186"/>
    </location>
</feature>
<keyword evidence="7 12" id="KW-0067">ATP-binding</keyword>
<dbReference type="SUPFAM" id="SSF56235">
    <property type="entry name" value="N-terminal nucleophile aminohydrolases (Ntn hydrolases)"/>
    <property type="match status" value="1"/>
</dbReference>
<dbReference type="Pfam" id="PF00733">
    <property type="entry name" value="Asn_synthase"/>
    <property type="match status" value="1"/>
</dbReference>
<dbReference type="Proteomes" id="UP000565719">
    <property type="component" value="Unassembled WGS sequence"/>
</dbReference>
<evidence type="ECO:0000256" key="13">
    <source>
        <dbReference type="PIRSR" id="PIRSR001589-3"/>
    </source>
</evidence>
<name>A0A7Y3ZWR2_9VIBR</name>
<dbReference type="GO" id="GO:0006529">
    <property type="term" value="P:asparagine biosynthetic process"/>
    <property type="evidence" value="ECO:0007669"/>
    <property type="project" value="UniProtKB-KW"/>
</dbReference>
<dbReference type="InterPro" id="IPR029055">
    <property type="entry name" value="Ntn_hydrolases_N"/>
</dbReference>